<dbReference type="RefSeq" id="WP_141166389.1">
    <property type="nucleotide sequence ID" value="NZ_VHLH01000010.1"/>
</dbReference>
<comment type="caution">
    <text evidence="1">The sequence shown here is derived from an EMBL/GenBank/DDBJ whole genome shotgun (WGS) entry which is preliminary data.</text>
</comment>
<protein>
    <submittedName>
        <fullName evidence="1">Uncharacterized protein</fullName>
    </submittedName>
</protein>
<name>A0A506U8I0_9HYPH</name>
<dbReference type="AlphaFoldDB" id="A0A506U8I0"/>
<keyword evidence="2" id="KW-1185">Reference proteome</keyword>
<accession>A0A506U8I0</accession>
<evidence type="ECO:0000313" key="2">
    <source>
        <dbReference type="Proteomes" id="UP000320314"/>
    </source>
</evidence>
<organism evidence="1 2">
    <name type="scientific">Pararhizobium mangrovi</name>
    <dbReference type="NCBI Taxonomy" id="2590452"/>
    <lineage>
        <taxon>Bacteria</taxon>
        <taxon>Pseudomonadati</taxon>
        <taxon>Pseudomonadota</taxon>
        <taxon>Alphaproteobacteria</taxon>
        <taxon>Hyphomicrobiales</taxon>
        <taxon>Rhizobiaceae</taxon>
        <taxon>Rhizobium/Agrobacterium group</taxon>
        <taxon>Pararhizobium</taxon>
    </lineage>
</organism>
<dbReference type="Proteomes" id="UP000320314">
    <property type="component" value="Unassembled WGS sequence"/>
</dbReference>
<dbReference type="EMBL" id="VHLH01000010">
    <property type="protein sequence ID" value="TPW29646.1"/>
    <property type="molecule type" value="Genomic_DNA"/>
</dbReference>
<proteinExistence type="predicted"/>
<reference evidence="1 2" key="1">
    <citation type="submission" date="2019-06" db="EMBL/GenBank/DDBJ databases">
        <authorList>
            <person name="Li M."/>
        </authorList>
    </citation>
    <scope>NUCLEOTIDE SEQUENCE [LARGE SCALE GENOMIC DNA]</scope>
    <source>
        <strain evidence="1 2">BGMRC6574</strain>
    </source>
</reference>
<sequence length="106" mass="11271">MSRHAQSLLSAFVGLLDDDGLRLLERLVADPHGVPIGDIRGSSLARVLQPGSTLVRYDRLSGMAKPTSRCITKALSQALHAPDPAIRGSRIILEGEIPNAVNPPKG</sequence>
<evidence type="ECO:0000313" key="1">
    <source>
        <dbReference type="EMBL" id="TPW29646.1"/>
    </source>
</evidence>
<gene>
    <name evidence="1" type="ORF">FJU11_07355</name>
</gene>